<sequence length="329" mass="35704">MKALTIAAGFAAIASAAAAETPVLTIYTYDSFVAEWGPGPAIEAAFEESCGCDLQFVTAGDGAELLSRLRLEGARSDADIVLGLDNNLMAAAHASGLFAPADIEMPELDLPIDWEDDTFIPFDWSWFAFVYDKTRLPNPPHSFADLMAMDYSILIQDPRSSTPGLGLLFWVKSVFGDQAQEAWEKLNPKIVTVTKGWTESYGMFLEGEADLVLSYTTSPAYHVIAEDDDSKAAAAFADGNYLQIEVAAKLAASDEPELADAFLAFMLSDAFQSVIPTTNWMYPAVLPEGGLPDGFVELERPDRSLIYLGDDVDNIRDEALDEWLAAAAN</sequence>
<accession>A0ABQ5LNL6</accession>
<dbReference type="PANTHER" id="PTHR30006">
    <property type="entry name" value="THIAMINE-BINDING PERIPLASMIC PROTEIN-RELATED"/>
    <property type="match status" value="1"/>
</dbReference>
<dbReference type="InterPro" id="IPR006059">
    <property type="entry name" value="SBP"/>
</dbReference>
<evidence type="ECO:0000313" key="9">
    <source>
        <dbReference type="Proteomes" id="UP001144205"/>
    </source>
</evidence>
<keyword evidence="5 7" id="KW-0732">Signal</keyword>
<keyword evidence="4" id="KW-0813">Transport</keyword>
<feature type="chain" id="PRO_5046304384" description="Thiamine-binding periplasmic protein" evidence="7">
    <location>
        <begin position="20"/>
        <end position="329"/>
    </location>
</feature>
<evidence type="ECO:0000313" key="8">
    <source>
        <dbReference type="EMBL" id="GKY86599.1"/>
    </source>
</evidence>
<dbReference type="InterPro" id="IPR005967">
    <property type="entry name" value="ThiB"/>
</dbReference>
<protein>
    <recommendedName>
        <fullName evidence="3">Thiamine-binding periplasmic protein</fullName>
    </recommendedName>
</protein>
<dbReference type="InterPro" id="IPR006061">
    <property type="entry name" value="SBP_1_CS"/>
</dbReference>
<comment type="caution">
    <text evidence="8">The sequence shown here is derived from an EMBL/GenBank/DDBJ whole genome shotgun (WGS) entry which is preliminary data.</text>
</comment>
<name>A0ABQ5LNL6_9RHOB</name>
<keyword evidence="9" id="KW-1185">Reference proteome</keyword>
<proteinExistence type="inferred from homology"/>
<comment type="subcellular location">
    <subcellularLocation>
        <location evidence="1">Periplasm</location>
    </subcellularLocation>
</comment>
<dbReference type="Proteomes" id="UP001144205">
    <property type="component" value="Unassembled WGS sequence"/>
</dbReference>
<dbReference type="NCBIfam" id="TIGR01254">
    <property type="entry name" value="sfuA"/>
    <property type="match status" value="1"/>
</dbReference>
<dbReference type="PANTHER" id="PTHR30006:SF3">
    <property type="entry name" value="THIAMINE-BINDING PERIPLASMIC PROTEIN"/>
    <property type="match status" value="1"/>
</dbReference>
<dbReference type="Pfam" id="PF01547">
    <property type="entry name" value="SBP_bac_1"/>
    <property type="match status" value="1"/>
</dbReference>
<evidence type="ECO:0000256" key="5">
    <source>
        <dbReference type="ARBA" id="ARBA00022729"/>
    </source>
</evidence>
<feature type="signal peptide" evidence="7">
    <location>
        <begin position="1"/>
        <end position="19"/>
    </location>
</feature>
<dbReference type="Gene3D" id="3.40.190.10">
    <property type="entry name" value="Periplasmic binding protein-like II"/>
    <property type="match status" value="2"/>
</dbReference>
<evidence type="ECO:0000256" key="3">
    <source>
        <dbReference type="ARBA" id="ARBA00019815"/>
    </source>
</evidence>
<dbReference type="RefSeq" id="WP_281840562.1">
    <property type="nucleotide sequence ID" value="NZ_BROH01000001.1"/>
</dbReference>
<reference evidence="8" key="1">
    <citation type="journal article" date="2023" name="Int. J. Syst. Evol. Microbiol.">
        <title>Sinisalibacter aestuarii sp. nov., isolated from estuarine sediment of the Arakawa River.</title>
        <authorList>
            <person name="Arafat S.T."/>
            <person name="Hirano S."/>
            <person name="Sato A."/>
            <person name="Takeuchi K."/>
            <person name="Yasuda T."/>
            <person name="Terahara T."/>
            <person name="Hamada M."/>
            <person name="Kobayashi T."/>
        </authorList>
    </citation>
    <scope>NUCLEOTIDE SEQUENCE</scope>
    <source>
        <strain evidence="8">B-399</strain>
    </source>
</reference>
<comment type="similarity">
    <text evidence="2">Belongs to the bacterial solute-binding protein 1 family.</text>
</comment>
<dbReference type="EMBL" id="BROH01000001">
    <property type="protein sequence ID" value="GKY86599.1"/>
    <property type="molecule type" value="Genomic_DNA"/>
</dbReference>
<dbReference type="InterPro" id="IPR005948">
    <property type="entry name" value="ThiB-like"/>
</dbReference>
<evidence type="ECO:0000256" key="2">
    <source>
        <dbReference type="ARBA" id="ARBA00008520"/>
    </source>
</evidence>
<dbReference type="CDD" id="cd13545">
    <property type="entry name" value="PBP2_TbpA"/>
    <property type="match status" value="1"/>
</dbReference>
<evidence type="ECO:0000256" key="4">
    <source>
        <dbReference type="ARBA" id="ARBA00022448"/>
    </source>
</evidence>
<dbReference type="SUPFAM" id="SSF53850">
    <property type="entry name" value="Periplasmic binding protein-like II"/>
    <property type="match status" value="1"/>
</dbReference>
<gene>
    <name evidence="8" type="primary">thiB</name>
    <name evidence="8" type="ORF">STA1M1_04680</name>
</gene>
<dbReference type="PROSITE" id="PS01037">
    <property type="entry name" value="SBP_BACTERIAL_1"/>
    <property type="match status" value="1"/>
</dbReference>
<dbReference type="NCBIfam" id="TIGR01276">
    <property type="entry name" value="thiB"/>
    <property type="match status" value="1"/>
</dbReference>
<keyword evidence="6" id="KW-0574">Periplasm</keyword>
<organism evidence="8 9">
    <name type="scientific">Sinisalibacter aestuarii</name>
    <dbReference type="NCBI Taxonomy" id="2949426"/>
    <lineage>
        <taxon>Bacteria</taxon>
        <taxon>Pseudomonadati</taxon>
        <taxon>Pseudomonadota</taxon>
        <taxon>Alphaproteobacteria</taxon>
        <taxon>Rhodobacterales</taxon>
        <taxon>Roseobacteraceae</taxon>
        <taxon>Sinisalibacter</taxon>
    </lineage>
</organism>
<evidence type="ECO:0000256" key="1">
    <source>
        <dbReference type="ARBA" id="ARBA00004418"/>
    </source>
</evidence>
<evidence type="ECO:0000256" key="6">
    <source>
        <dbReference type="ARBA" id="ARBA00022764"/>
    </source>
</evidence>
<evidence type="ECO:0000256" key="7">
    <source>
        <dbReference type="SAM" id="SignalP"/>
    </source>
</evidence>